<reference evidence="13 14" key="1">
    <citation type="submission" date="2024-06" db="EMBL/GenBank/DDBJ databases">
        <title>A chromosome-level genome assembly of beet webworm, Loxostege sticticalis.</title>
        <authorList>
            <person name="Zhang Y."/>
        </authorList>
    </citation>
    <scope>NUCLEOTIDE SEQUENCE [LARGE SCALE GENOMIC DNA]</scope>
    <source>
        <strain evidence="13">AQ028</strain>
        <tissue evidence="13">Male pupae</tissue>
    </source>
</reference>
<keyword evidence="6" id="KW-0053">Apoptosis</keyword>
<evidence type="ECO:0000256" key="10">
    <source>
        <dbReference type="SAM" id="Coils"/>
    </source>
</evidence>
<feature type="compositionally biased region" description="Acidic residues" evidence="11">
    <location>
        <begin position="748"/>
        <end position="768"/>
    </location>
</feature>
<dbReference type="AlphaFoldDB" id="A0ABD0TLW7"/>
<dbReference type="Pfam" id="PF20920">
    <property type="entry name" value="DAXX_hist_bd"/>
    <property type="match status" value="1"/>
</dbReference>
<feature type="compositionally biased region" description="Low complexity" evidence="11">
    <location>
        <begin position="1111"/>
        <end position="1121"/>
    </location>
</feature>
<dbReference type="Gene3D" id="1.20.58.2170">
    <property type="match status" value="2"/>
</dbReference>
<gene>
    <name evidence="13" type="ORF">ABMA28_012182</name>
</gene>
<keyword evidence="5" id="KW-0963">Cytoplasm</keyword>
<evidence type="ECO:0000313" key="13">
    <source>
        <dbReference type="EMBL" id="KAL0850352.1"/>
    </source>
</evidence>
<comment type="subcellular location">
    <subcellularLocation>
        <location evidence="2">Chromosome</location>
    </subcellularLocation>
    <subcellularLocation>
        <location evidence="3">Cytoplasm</location>
    </subcellularLocation>
    <subcellularLocation>
        <location evidence="1">Nucleus</location>
    </subcellularLocation>
</comment>
<feature type="compositionally biased region" description="Basic and acidic residues" evidence="11">
    <location>
        <begin position="288"/>
        <end position="310"/>
    </location>
</feature>
<evidence type="ECO:0000256" key="6">
    <source>
        <dbReference type="ARBA" id="ARBA00022703"/>
    </source>
</evidence>
<feature type="compositionally biased region" description="Polar residues" evidence="11">
    <location>
        <begin position="1150"/>
        <end position="1172"/>
    </location>
</feature>
<accession>A0ABD0TLW7</accession>
<feature type="compositionally biased region" description="Basic and acidic residues" evidence="11">
    <location>
        <begin position="1185"/>
        <end position="1207"/>
    </location>
</feature>
<feature type="compositionally biased region" description="Basic and acidic residues" evidence="11">
    <location>
        <begin position="812"/>
        <end position="824"/>
    </location>
</feature>
<comment type="caution">
    <text evidence="13">The sequence shown here is derived from an EMBL/GenBank/DDBJ whole genome shotgun (WGS) entry which is preliminary data.</text>
</comment>
<evidence type="ECO:0000256" key="1">
    <source>
        <dbReference type="ARBA" id="ARBA00004123"/>
    </source>
</evidence>
<feature type="region of interest" description="Disordered" evidence="11">
    <location>
        <begin position="1"/>
        <end position="23"/>
    </location>
</feature>
<evidence type="ECO:0000256" key="3">
    <source>
        <dbReference type="ARBA" id="ARBA00004496"/>
    </source>
</evidence>
<feature type="compositionally biased region" description="Basic and acidic residues" evidence="11">
    <location>
        <begin position="382"/>
        <end position="399"/>
    </location>
</feature>
<evidence type="ECO:0000256" key="11">
    <source>
        <dbReference type="SAM" id="MobiDB-lite"/>
    </source>
</evidence>
<feature type="region of interest" description="Disordered" evidence="11">
    <location>
        <begin position="174"/>
        <end position="219"/>
    </location>
</feature>
<feature type="compositionally biased region" description="Low complexity" evidence="11">
    <location>
        <begin position="981"/>
        <end position="991"/>
    </location>
</feature>
<feature type="compositionally biased region" description="Low complexity" evidence="11">
    <location>
        <begin position="312"/>
        <end position="321"/>
    </location>
</feature>
<dbReference type="GO" id="GO:0006915">
    <property type="term" value="P:apoptotic process"/>
    <property type="evidence" value="ECO:0007669"/>
    <property type="project" value="UniProtKB-KW"/>
</dbReference>
<feature type="compositionally biased region" description="Basic and acidic residues" evidence="11">
    <location>
        <begin position="326"/>
        <end position="339"/>
    </location>
</feature>
<evidence type="ECO:0000256" key="9">
    <source>
        <dbReference type="ARBA" id="ARBA00023242"/>
    </source>
</evidence>
<feature type="compositionally biased region" description="Acidic residues" evidence="11">
    <location>
        <begin position="1"/>
        <end position="17"/>
    </location>
</feature>
<feature type="region of interest" description="Disordered" evidence="11">
    <location>
        <begin position="243"/>
        <end position="399"/>
    </location>
</feature>
<feature type="compositionally biased region" description="Basic and acidic residues" evidence="11">
    <location>
        <begin position="769"/>
        <end position="783"/>
    </location>
</feature>
<keyword evidence="9" id="KW-0539">Nucleus</keyword>
<protein>
    <recommendedName>
        <fullName evidence="12">Daxx histone-binding domain-containing protein</fullName>
    </recommendedName>
</protein>
<dbReference type="EMBL" id="JBEDNZ010000003">
    <property type="protein sequence ID" value="KAL0850352.1"/>
    <property type="molecule type" value="Genomic_DNA"/>
</dbReference>
<sequence length="1236" mass="138391">MASEDVIELGSSDDEAEPATKKIKPLPNAMVHIPTKLHGVTIKPAKKIVPNIPKELAGKNVTVTKISKGNVLSNPFAAKLKTNGKPVQPKQLTSLPQITKKQVVAQNIQKRPINPLNLMKSINSQVVINKIPSKSPVLKNPIRIQSPRTINNLPPSITVTRAPGAQKRIAPTTVTSAVRKKQKLNNKPKKTPSEVLTVDLDDDDVSSTSTSSPQWYLRPEEQASIAEEQNNKEPEPKPKFIEITIEDSPVKPIQSKKTHEVGAELTMTIDDSPVKTVAEKNTASGSDSEVRSENKTKHSKKKLEYPKETETVSETIEIEISPDIVEPTKEVESKSKQESNKAIAGTNENIIEIEESPLKVEGQATSTPKKNHPKPQLQVPESLKELKKPEEPKEDPELSEFHPVYRNFIKLCFELENSDDMKKIVEKKIKTYYRQVPKEYTESEEFIDMVAGKILSMKAGPEKMYLYIKDIVDELNLQRKLAKSQVLTSITEKKAAVSESDKFLYGEESEYDSKRQRQIRKLEKTLKKLHRAIQKLEEQEVDFDDDEDSVYLLTESDDGSTSNKDSDRQLEKDPKALLQRYKERMVRVHAKFCQLTNTKMPSEPRVQIDARPGQPTGPAKRLEKWINKKVPIGTPLPFPDFHDVLRCVREANTEDKLGWNEADIMEEARDLFTRCGKKLQRRRQENEWRLAASRISVDVDPADQNNDLKKKLDDNKKVAAKKEADVFNKFADRQSQLKLEAEEIGDKEAEESPVDDDEEEEPNEESLENTEKRKERLKRLLHEKSKKGVTGPEKSVTILDATDSQTGDEQVLDPKSDKPVDETVKVCSENTVLPENPKSPMKPKEKTENVDGDIEMISVEAKNTCVTEPDQKEAPEIIQKELANPVTTETKDGNDNETEDNRIPLEKGTTSDHPDKAHLISDDSSKLESDVDELHLLQKLHSETEANTSTQDASDSESPIAISDTLESSSDNKKQTASDVISIENSSYSESEIVSKPFNAEVEKETDPLADKVVAEIVDENTEIECSNLGIEKKLVRSNNDEYNESIEDILLASTDDEVETDRGPKQRSDEECVNLKDDTISIGDTVVEGVDKTQSNPATDDSSPGKQDDASSVESVAVVSLQSDSPETNMDVESKDDTEKPHAEDVLKENTNTAQKQNIEPSNEQNGTQTIELKESSPEEITDTTDKSNDSSDCQKKEQLPEKVNDNAESTKSLECEVLQKQNVEHLNESSSAKV</sequence>
<feature type="region of interest" description="Disordered" evidence="11">
    <location>
        <begin position="1054"/>
        <end position="1212"/>
    </location>
</feature>
<proteinExistence type="predicted"/>
<feature type="compositionally biased region" description="Basic and acidic residues" evidence="11">
    <location>
        <begin position="869"/>
        <end position="879"/>
    </location>
</feature>
<dbReference type="Proteomes" id="UP001549921">
    <property type="component" value="Unassembled WGS sequence"/>
</dbReference>
<dbReference type="InterPro" id="IPR046378">
    <property type="entry name" value="DAXX_histone-bd"/>
</dbReference>
<evidence type="ECO:0000256" key="4">
    <source>
        <dbReference type="ARBA" id="ARBA00022454"/>
    </source>
</evidence>
<evidence type="ECO:0000256" key="7">
    <source>
        <dbReference type="ARBA" id="ARBA00023054"/>
    </source>
</evidence>
<dbReference type="Gene3D" id="1.10.8.810">
    <property type="entry name" value="Daxx helical bundle domain"/>
    <property type="match status" value="1"/>
</dbReference>
<name>A0ABD0TLW7_LOXSC</name>
<feature type="compositionally biased region" description="Basic residues" evidence="11">
    <location>
        <begin position="178"/>
        <end position="190"/>
    </location>
</feature>
<dbReference type="GO" id="GO:0005694">
    <property type="term" value="C:chromosome"/>
    <property type="evidence" value="ECO:0007669"/>
    <property type="project" value="UniProtKB-SubCell"/>
</dbReference>
<dbReference type="InterPro" id="IPR038298">
    <property type="entry name" value="Daxx_N_sf"/>
</dbReference>
<feature type="region of interest" description="Disordered" evidence="11">
    <location>
        <begin position="553"/>
        <end position="572"/>
    </location>
</feature>
<feature type="compositionally biased region" description="Basic and acidic residues" evidence="11">
    <location>
        <begin position="1133"/>
        <end position="1149"/>
    </location>
</feature>
<dbReference type="GO" id="GO:0005634">
    <property type="term" value="C:nucleus"/>
    <property type="evidence" value="ECO:0007669"/>
    <property type="project" value="UniProtKB-SubCell"/>
</dbReference>
<feature type="region of interest" description="Disordered" evidence="11">
    <location>
        <begin position="740"/>
        <end position="991"/>
    </location>
</feature>
<dbReference type="GO" id="GO:0006355">
    <property type="term" value="P:regulation of DNA-templated transcription"/>
    <property type="evidence" value="ECO:0007669"/>
    <property type="project" value="UniProtKB-ARBA"/>
</dbReference>
<feature type="domain" description="Daxx histone-binding" evidence="12">
    <location>
        <begin position="651"/>
        <end position="731"/>
    </location>
</feature>
<keyword evidence="8" id="KW-0143">Chaperone</keyword>
<organism evidence="13 14">
    <name type="scientific">Loxostege sticticalis</name>
    <name type="common">Beet webworm moth</name>
    <dbReference type="NCBI Taxonomy" id="481309"/>
    <lineage>
        <taxon>Eukaryota</taxon>
        <taxon>Metazoa</taxon>
        <taxon>Ecdysozoa</taxon>
        <taxon>Arthropoda</taxon>
        <taxon>Hexapoda</taxon>
        <taxon>Insecta</taxon>
        <taxon>Pterygota</taxon>
        <taxon>Neoptera</taxon>
        <taxon>Endopterygota</taxon>
        <taxon>Lepidoptera</taxon>
        <taxon>Glossata</taxon>
        <taxon>Ditrysia</taxon>
        <taxon>Pyraloidea</taxon>
        <taxon>Crambidae</taxon>
        <taxon>Pyraustinae</taxon>
        <taxon>Loxostege</taxon>
    </lineage>
</organism>
<evidence type="ECO:0000256" key="5">
    <source>
        <dbReference type="ARBA" id="ARBA00022490"/>
    </source>
</evidence>
<feature type="compositionally biased region" description="Polar residues" evidence="11">
    <location>
        <begin position="945"/>
        <end position="957"/>
    </location>
</feature>
<dbReference type="GO" id="GO:0005737">
    <property type="term" value="C:cytoplasm"/>
    <property type="evidence" value="ECO:0007669"/>
    <property type="project" value="UniProtKB-SubCell"/>
</dbReference>
<evidence type="ECO:0000256" key="8">
    <source>
        <dbReference type="ARBA" id="ARBA00023186"/>
    </source>
</evidence>
<keyword evidence="7 10" id="KW-0175">Coiled coil</keyword>
<evidence type="ECO:0000259" key="12">
    <source>
        <dbReference type="Pfam" id="PF20920"/>
    </source>
</evidence>
<dbReference type="InterPro" id="IPR046426">
    <property type="entry name" value="DAXX_histone-bd_sf"/>
</dbReference>
<feature type="compositionally biased region" description="Polar residues" evidence="11">
    <location>
        <begin position="1093"/>
        <end position="1106"/>
    </location>
</feature>
<feature type="compositionally biased region" description="Basic and acidic residues" evidence="11">
    <location>
        <begin position="889"/>
        <end position="944"/>
    </location>
</feature>
<feature type="compositionally biased region" description="Basic and acidic residues" evidence="11">
    <location>
        <begin position="1061"/>
        <end position="1080"/>
    </location>
</feature>
<evidence type="ECO:0000313" key="14">
    <source>
        <dbReference type="Proteomes" id="UP001549921"/>
    </source>
</evidence>
<feature type="coiled-coil region" evidence="10">
    <location>
        <begin position="519"/>
        <end position="546"/>
    </location>
</feature>
<evidence type="ECO:0000256" key="2">
    <source>
        <dbReference type="ARBA" id="ARBA00004286"/>
    </source>
</evidence>
<keyword evidence="4" id="KW-0158">Chromosome</keyword>